<evidence type="ECO:0000256" key="3">
    <source>
        <dbReference type="ARBA" id="ARBA00022692"/>
    </source>
</evidence>
<evidence type="ECO:0000256" key="6">
    <source>
        <dbReference type="SAM" id="Phobius"/>
    </source>
</evidence>
<comment type="caution">
    <text evidence="8">The sequence shown here is derived from an EMBL/GenBank/DDBJ whole genome shotgun (WGS) entry which is preliminary data.</text>
</comment>
<dbReference type="Proteomes" id="UP000093482">
    <property type="component" value="Unassembled WGS sequence"/>
</dbReference>
<dbReference type="Pfam" id="PF03772">
    <property type="entry name" value="Competence"/>
    <property type="match status" value="1"/>
</dbReference>
<dbReference type="SUPFAM" id="SSF56281">
    <property type="entry name" value="Metallo-hydrolase/oxidoreductase"/>
    <property type="match status" value="1"/>
</dbReference>
<feature type="transmembrane region" description="Helical" evidence="6">
    <location>
        <begin position="6"/>
        <end position="31"/>
    </location>
</feature>
<dbReference type="InterPro" id="IPR035681">
    <property type="entry name" value="ComA-like_MBL"/>
</dbReference>
<name>A0A1C0Z5G3_9BACL</name>
<feature type="transmembrane region" description="Helical" evidence="6">
    <location>
        <begin position="342"/>
        <end position="365"/>
    </location>
</feature>
<evidence type="ECO:0000256" key="1">
    <source>
        <dbReference type="ARBA" id="ARBA00004651"/>
    </source>
</evidence>
<dbReference type="GO" id="GO:0005886">
    <property type="term" value="C:plasma membrane"/>
    <property type="evidence" value="ECO:0007669"/>
    <property type="project" value="UniProtKB-SubCell"/>
</dbReference>
<feature type="transmembrane region" description="Helical" evidence="6">
    <location>
        <begin position="463"/>
        <end position="482"/>
    </location>
</feature>
<keyword evidence="2" id="KW-1003">Cell membrane</keyword>
<dbReference type="SMART" id="SM00849">
    <property type="entry name" value="Lactamase_B"/>
    <property type="match status" value="1"/>
</dbReference>
<feature type="transmembrane region" description="Helical" evidence="6">
    <location>
        <begin position="250"/>
        <end position="272"/>
    </location>
</feature>
<dbReference type="NCBIfam" id="TIGR00361">
    <property type="entry name" value="ComEC_Rec2"/>
    <property type="match status" value="1"/>
</dbReference>
<dbReference type="InterPro" id="IPR052159">
    <property type="entry name" value="Competence_DNA_uptake"/>
</dbReference>
<evidence type="ECO:0000256" key="2">
    <source>
        <dbReference type="ARBA" id="ARBA00022475"/>
    </source>
</evidence>
<dbReference type="EMBL" id="MATO01000001">
    <property type="protein sequence ID" value="OCS94694.1"/>
    <property type="molecule type" value="Genomic_DNA"/>
</dbReference>
<evidence type="ECO:0000313" key="9">
    <source>
        <dbReference type="Proteomes" id="UP000093482"/>
    </source>
</evidence>
<keyword evidence="9" id="KW-1185">Reference proteome</keyword>
<dbReference type="PANTHER" id="PTHR30619">
    <property type="entry name" value="DNA INTERNALIZATION/COMPETENCE PROTEIN COMEC/REC2"/>
    <property type="match status" value="1"/>
</dbReference>
<organism evidence="8 9">
    <name type="scientific">Caryophanon latum</name>
    <dbReference type="NCBI Taxonomy" id="33977"/>
    <lineage>
        <taxon>Bacteria</taxon>
        <taxon>Bacillati</taxon>
        <taxon>Bacillota</taxon>
        <taxon>Bacilli</taxon>
        <taxon>Bacillales</taxon>
        <taxon>Caryophanaceae</taxon>
        <taxon>Caryophanon</taxon>
    </lineage>
</organism>
<protein>
    <submittedName>
        <fullName evidence="8">DNA internalization-related competence protein ComEC/Rec2</fullName>
    </submittedName>
</protein>
<feature type="transmembrane region" description="Helical" evidence="6">
    <location>
        <begin position="213"/>
        <end position="238"/>
    </location>
</feature>
<gene>
    <name evidence="8" type="ORF">A6K76_00150</name>
</gene>
<feature type="domain" description="Metallo-beta-lactamase" evidence="7">
    <location>
        <begin position="494"/>
        <end position="679"/>
    </location>
</feature>
<evidence type="ECO:0000259" key="7">
    <source>
        <dbReference type="SMART" id="SM00849"/>
    </source>
</evidence>
<feature type="transmembrane region" description="Helical" evidence="6">
    <location>
        <begin position="435"/>
        <end position="454"/>
    </location>
</feature>
<evidence type="ECO:0000256" key="5">
    <source>
        <dbReference type="ARBA" id="ARBA00023136"/>
    </source>
</evidence>
<dbReference type="NCBIfam" id="TIGR00360">
    <property type="entry name" value="ComEC_N-term"/>
    <property type="match status" value="1"/>
</dbReference>
<feature type="transmembrane region" description="Helical" evidence="6">
    <location>
        <begin position="292"/>
        <end position="308"/>
    </location>
</feature>
<dbReference type="AlphaFoldDB" id="A0A1C0Z5G3"/>
<dbReference type="GO" id="GO:0030420">
    <property type="term" value="P:establishment of competence for transformation"/>
    <property type="evidence" value="ECO:0007669"/>
    <property type="project" value="InterPro"/>
</dbReference>
<dbReference type="PANTHER" id="PTHR30619:SF7">
    <property type="entry name" value="BETA-LACTAMASE DOMAIN PROTEIN"/>
    <property type="match status" value="1"/>
</dbReference>
<keyword evidence="5 6" id="KW-0472">Membrane</keyword>
<dbReference type="InterPro" id="IPR004797">
    <property type="entry name" value="Competence_ComEC/Rec2"/>
</dbReference>
<comment type="subcellular location">
    <subcellularLocation>
        <location evidence="1">Cell membrane</location>
        <topology evidence="1">Multi-pass membrane protein</topology>
    </subcellularLocation>
</comment>
<sequence>MATLSAVIGVVGSYEHVAALCSYVLILCWLYYKKYPRVQYVVTCGVMLLFFAYSEYVQHTLTNEVAKQQVITWTDRHTIRGDTVRGFVKTAGGQKLYVTYEMKSEDEKAQLQAISLAGRTFVATGELVAPRTPNHMYSFQMIDYIRSHRAQGIYEITSWYEQSSKHSIATFLAKWRFQLNERIDRIFPESIAPEAKALLFGDQQETEEEAQRAYLALGITHLFAISGLHIALLAWLLYEAMIICRVRKEVAQSILLIALPVYGVLAGGAPSVWRAVSFVEIALIAQFFRKPLPLLTIIAASCLAYLCINPGTLFQVGFQLSYLASLALIMSARLLARYDNFWMQSFIVTVVCQLLTYPLLLYHFYTLSISSFFANVVFVPLFSFIILPINVILFVLPTQIGAPLMKLYEPMRVTLQQFIYWLGELPYQQWVSGQPPIWCCIVAYVCIVATFICFERRVHWSRVVPLLLMPVVLIEAVSILSVREPTVHFINVGQGDATLIEMPYRRHVMLIDTGGLLRFSEEEWKQGNVFEVGRDIVVPYMKGLGISKIDALVLTHADADHVEGAEEVLQELRVKRIHVPPNSVHDASMADVVGEVMKQRIPVEEKMAGDVWQHGDVSFTYMWPQNAQYEGNNSSLVLLMEANNHRVLLTGDVEEAGELDMLQAHDELLQNVTVLKAGHHGSKTSSHPSFVETVAPRLVVFTAGENNRYNHPHEDVVARFKASQSYMWQTGIDGTLKITLGDELRLQRH</sequence>
<reference evidence="8 9" key="1">
    <citation type="submission" date="2016-07" db="EMBL/GenBank/DDBJ databases">
        <title>Caryophanon latum genome sequencing.</title>
        <authorList>
            <person name="Verma A."/>
            <person name="Pal Y."/>
            <person name="Krishnamurthi S."/>
        </authorList>
    </citation>
    <scope>NUCLEOTIDE SEQUENCE [LARGE SCALE GENOMIC DNA]</scope>
    <source>
        <strain evidence="8 9">DSM 14151</strain>
    </source>
</reference>
<keyword evidence="4 6" id="KW-1133">Transmembrane helix</keyword>
<evidence type="ECO:0000313" key="8">
    <source>
        <dbReference type="EMBL" id="OCS94694.1"/>
    </source>
</evidence>
<dbReference type="InterPro" id="IPR004477">
    <property type="entry name" value="ComEC_N"/>
</dbReference>
<dbReference type="InterPro" id="IPR001279">
    <property type="entry name" value="Metallo-B-lactamas"/>
</dbReference>
<keyword evidence="3 6" id="KW-0812">Transmembrane</keyword>
<evidence type="ECO:0000256" key="4">
    <source>
        <dbReference type="ARBA" id="ARBA00022989"/>
    </source>
</evidence>
<dbReference type="Pfam" id="PF00753">
    <property type="entry name" value="Lactamase_B"/>
    <property type="match status" value="1"/>
</dbReference>
<accession>A0A1C0Z5G3</accession>
<dbReference type="Gene3D" id="3.60.15.10">
    <property type="entry name" value="Ribonuclease Z/Hydroxyacylglutathione hydrolase-like"/>
    <property type="match status" value="1"/>
</dbReference>
<dbReference type="InterPro" id="IPR036866">
    <property type="entry name" value="RibonucZ/Hydroxyglut_hydro"/>
</dbReference>
<proteinExistence type="predicted"/>
<dbReference type="CDD" id="cd07731">
    <property type="entry name" value="ComA-like_MBL-fold"/>
    <property type="match status" value="1"/>
</dbReference>
<feature type="transmembrane region" description="Helical" evidence="6">
    <location>
        <begin position="372"/>
        <end position="396"/>
    </location>
</feature>